<accession>A0A5C6DXT4</accession>
<comment type="caution">
    <text evidence="1">The sequence shown here is derived from an EMBL/GenBank/DDBJ whole genome shotgun (WGS) entry which is preliminary data.</text>
</comment>
<dbReference type="OrthoDB" id="282634at2"/>
<evidence type="ECO:0000313" key="1">
    <source>
        <dbReference type="EMBL" id="TWU39639.1"/>
    </source>
</evidence>
<dbReference type="EMBL" id="SJPV01000003">
    <property type="protein sequence ID" value="TWU39639.1"/>
    <property type="molecule type" value="Genomic_DNA"/>
</dbReference>
<dbReference type="RefSeq" id="WP_146526348.1">
    <property type="nucleotide sequence ID" value="NZ_SJPV01000003.1"/>
</dbReference>
<dbReference type="AlphaFoldDB" id="A0A5C6DXT4"/>
<sequence>MTSAFTTARLALKAASVATRFAGELAQNVQHATGFDDLLRAPSSEPVSEGKLQTMIENVGNTIRSCLSAAGIDVNPPVEVSVGEDAKLRVSNGHPRAAEIEKLLTEEPRIADQLRQIQAVSSVDRIVVAPANLPHS</sequence>
<gene>
    <name evidence="1" type="ORF">Poly41_24950</name>
</gene>
<keyword evidence="2" id="KW-1185">Reference proteome</keyword>
<organism evidence="1 2">
    <name type="scientific">Novipirellula artificiosorum</name>
    <dbReference type="NCBI Taxonomy" id="2528016"/>
    <lineage>
        <taxon>Bacteria</taxon>
        <taxon>Pseudomonadati</taxon>
        <taxon>Planctomycetota</taxon>
        <taxon>Planctomycetia</taxon>
        <taxon>Pirellulales</taxon>
        <taxon>Pirellulaceae</taxon>
        <taxon>Novipirellula</taxon>
    </lineage>
</organism>
<evidence type="ECO:0000313" key="2">
    <source>
        <dbReference type="Proteomes" id="UP000319143"/>
    </source>
</evidence>
<name>A0A5C6DXT4_9BACT</name>
<reference evidence="1 2" key="1">
    <citation type="submission" date="2019-02" db="EMBL/GenBank/DDBJ databases">
        <title>Deep-cultivation of Planctomycetes and their phenomic and genomic characterization uncovers novel biology.</title>
        <authorList>
            <person name="Wiegand S."/>
            <person name="Jogler M."/>
            <person name="Boedeker C."/>
            <person name="Pinto D."/>
            <person name="Vollmers J."/>
            <person name="Rivas-Marin E."/>
            <person name="Kohn T."/>
            <person name="Peeters S.H."/>
            <person name="Heuer A."/>
            <person name="Rast P."/>
            <person name="Oberbeckmann S."/>
            <person name="Bunk B."/>
            <person name="Jeske O."/>
            <person name="Meyerdierks A."/>
            <person name="Storesund J.E."/>
            <person name="Kallscheuer N."/>
            <person name="Luecker S."/>
            <person name="Lage O.M."/>
            <person name="Pohl T."/>
            <person name="Merkel B.J."/>
            <person name="Hornburger P."/>
            <person name="Mueller R.-W."/>
            <person name="Bruemmer F."/>
            <person name="Labrenz M."/>
            <person name="Spormann A.M."/>
            <person name="Op Den Camp H."/>
            <person name="Overmann J."/>
            <person name="Amann R."/>
            <person name="Jetten M.S.M."/>
            <person name="Mascher T."/>
            <person name="Medema M.H."/>
            <person name="Devos D.P."/>
            <person name="Kaster A.-K."/>
            <person name="Ovreas L."/>
            <person name="Rohde M."/>
            <person name="Galperin M.Y."/>
            <person name="Jogler C."/>
        </authorList>
    </citation>
    <scope>NUCLEOTIDE SEQUENCE [LARGE SCALE GENOMIC DNA]</scope>
    <source>
        <strain evidence="1 2">Poly41</strain>
    </source>
</reference>
<protein>
    <submittedName>
        <fullName evidence="1">Uncharacterized protein</fullName>
    </submittedName>
</protein>
<dbReference type="Proteomes" id="UP000319143">
    <property type="component" value="Unassembled WGS sequence"/>
</dbReference>
<proteinExistence type="predicted"/>